<dbReference type="InterPro" id="IPR001387">
    <property type="entry name" value="Cro/C1-type_HTH"/>
</dbReference>
<dbReference type="PROSITE" id="PS50943">
    <property type="entry name" value="HTH_CROC1"/>
    <property type="match status" value="1"/>
</dbReference>
<comment type="caution">
    <text evidence="3">The sequence shown here is derived from an EMBL/GenBank/DDBJ whole genome shotgun (WGS) entry which is preliminary data.</text>
</comment>
<organism evidence="3 4">
    <name type="scientific">Streptomyces taklimakanensis</name>
    <dbReference type="NCBI Taxonomy" id="2569853"/>
    <lineage>
        <taxon>Bacteria</taxon>
        <taxon>Bacillati</taxon>
        <taxon>Actinomycetota</taxon>
        <taxon>Actinomycetes</taxon>
        <taxon>Kitasatosporales</taxon>
        <taxon>Streptomycetaceae</taxon>
        <taxon>Streptomyces</taxon>
    </lineage>
</organism>
<gene>
    <name evidence="3" type="ORF">F0L17_01760</name>
</gene>
<evidence type="ECO:0000313" key="4">
    <source>
        <dbReference type="Proteomes" id="UP000473014"/>
    </source>
</evidence>
<dbReference type="InterPro" id="IPR010982">
    <property type="entry name" value="Lambda_DNA-bd_dom_sf"/>
</dbReference>
<dbReference type="InterPro" id="IPR050807">
    <property type="entry name" value="TransReg_Diox_bact_type"/>
</dbReference>
<dbReference type="Proteomes" id="UP000473014">
    <property type="component" value="Unassembled WGS sequence"/>
</dbReference>
<dbReference type="Gene3D" id="2.60.120.10">
    <property type="entry name" value="Jelly Rolls"/>
    <property type="match status" value="1"/>
</dbReference>
<evidence type="ECO:0000256" key="1">
    <source>
        <dbReference type="ARBA" id="ARBA00023125"/>
    </source>
</evidence>
<accession>A0A6G2B732</accession>
<feature type="domain" description="HTH cro/C1-type" evidence="2">
    <location>
        <begin position="17"/>
        <end position="71"/>
    </location>
</feature>
<protein>
    <submittedName>
        <fullName evidence="3">Cupin domain-containing protein</fullName>
    </submittedName>
</protein>
<dbReference type="CDD" id="cd02209">
    <property type="entry name" value="cupin_XRE_C"/>
    <property type="match status" value="1"/>
</dbReference>
<dbReference type="AlphaFoldDB" id="A0A6G2B732"/>
<dbReference type="Pfam" id="PF01381">
    <property type="entry name" value="HTH_3"/>
    <property type="match status" value="1"/>
</dbReference>
<dbReference type="InterPro" id="IPR014710">
    <property type="entry name" value="RmlC-like_jellyroll"/>
</dbReference>
<reference evidence="3 4" key="1">
    <citation type="submission" date="2019-11" db="EMBL/GenBank/DDBJ databases">
        <authorList>
            <person name="Yuan L."/>
        </authorList>
    </citation>
    <scope>NUCLEOTIDE SEQUENCE [LARGE SCALE GENOMIC DNA]</scope>
    <source>
        <strain evidence="3 4">TRM43335</strain>
    </source>
</reference>
<dbReference type="SMART" id="SM00530">
    <property type="entry name" value="HTH_XRE"/>
    <property type="match status" value="1"/>
</dbReference>
<dbReference type="SUPFAM" id="SSF47413">
    <property type="entry name" value="lambda repressor-like DNA-binding domains"/>
    <property type="match status" value="1"/>
</dbReference>
<dbReference type="PANTHER" id="PTHR46797">
    <property type="entry name" value="HTH-TYPE TRANSCRIPTIONAL REGULATOR"/>
    <property type="match status" value="1"/>
</dbReference>
<dbReference type="InterPro" id="IPR013096">
    <property type="entry name" value="Cupin_2"/>
</dbReference>
<dbReference type="RefSeq" id="WP_155069478.1">
    <property type="nucleotide sequence ID" value="NZ_WIXO01000001.1"/>
</dbReference>
<dbReference type="EMBL" id="WIXO01000001">
    <property type="protein sequence ID" value="MTE17879.1"/>
    <property type="molecule type" value="Genomic_DNA"/>
</dbReference>
<dbReference type="GO" id="GO:0005829">
    <property type="term" value="C:cytosol"/>
    <property type="evidence" value="ECO:0007669"/>
    <property type="project" value="TreeGrafter"/>
</dbReference>
<dbReference type="SUPFAM" id="SSF51182">
    <property type="entry name" value="RmlC-like cupins"/>
    <property type="match status" value="1"/>
</dbReference>
<name>A0A6G2B732_9ACTN</name>
<dbReference type="CDD" id="cd00093">
    <property type="entry name" value="HTH_XRE"/>
    <property type="match status" value="1"/>
</dbReference>
<dbReference type="InterPro" id="IPR011051">
    <property type="entry name" value="RmlC_Cupin_sf"/>
</dbReference>
<evidence type="ECO:0000259" key="2">
    <source>
        <dbReference type="PROSITE" id="PS50943"/>
    </source>
</evidence>
<dbReference type="GO" id="GO:0003677">
    <property type="term" value="F:DNA binding"/>
    <property type="evidence" value="ECO:0007669"/>
    <property type="project" value="UniProtKB-KW"/>
</dbReference>
<dbReference type="Pfam" id="PF07883">
    <property type="entry name" value="Cupin_2"/>
    <property type="match status" value="1"/>
</dbReference>
<dbReference type="Gene3D" id="1.10.260.40">
    <property type="entry name" value="lambda repressor-like DNA-binding domains"/>
    <property type="match status" value="1"/>
</dbReference>
<dbReference type="GO" id="GO:0003700">
    <property type="term" value="F:DNA-binding transcription factor activity"/>
    <property type="evidence" value="ECO:0007669"/>
    <property type="project" value="TreeGrafter"/>
</dbReference>
<dbReference type="OrthoDB" id="513181at2"/>
<evidence type="ECO:0000313" key="3">
    <source>
        <dbReference type="EMBL" id="MTE17879.1"/>
    </source>
</evidence>
<sequence>MAGDEVTSVLTEVGPRLRALRRARGTTLTRLSETTGISVSTLSRLESGRRRPTLELLLPLARAYDVPLDELVGAPPTGDPRIRPRPFTRYGQTFVPLTRNLGGLHAYKQVMPAGYGGEDRPEQQTHEGYEWLYVLSGRLRLALGEHDLVLRAGEAAEFDTRTPHGFGNAGTEPVEFISIFGPQGERMHVRARPATG</sequence>
<keyword evidence="4" id="KW-1185">Reference proteome</keyword>
<dbReference type="PANTHER" id="PTHR46797:SF1">
    <property type="entry name" value="METHYLPHOSPHONATE SYNTHASE"/>
    <property type="match status" value="1"/>
</dbReference>
<proteinExistence type="predicted"/>
<keyword evidence="1" id="KW-0238">DNA-binding</keyword>